<sequence length="211" mass="23757">MAPPNRLLLIDDHRLFNDGLKSLLDAQPDLTVCGQVFTATDALSAVHRFHPQLVLLDINLQGTNGIDLGIQLIRQFTGLRVILLTMYNQPKLLEEARRAGLQGYLLKEATTDQLLTGIRTVLSGGTFFKLDDPESSPMNDPFNDDFARRLNLTFREVEIIRLICQGLSSEQIAEQLNLSIETIKTHRKNIYFKLNISKVADLIQFAIKQGL</sequence>
<dbReference type="PROSITE" id="PS50043">
    <property type="entry name" value="HTH_LUXR_2"/>
    <property type="match status" value="1"/>
</dbReference>
<dbReference type="GO" id="GO:0000160">
    <property type="term" value="P:phosphorelay signal transduction system"/>
    <property type="evidence" value="ECO:0007669"/>
    <property type="project" value="InterPro"/>
</dbReference>
<organism evidence="8 9">
    <name type="scientific">Spirosoma terrae</name>
    <dbReference type="NCBI Taxonomy" id="1968276"/>
    <lineage>
        <taxon>Bacteria</taxon>
        <taxon>Pseudomonadati</taxon>
        <taxon>Bacteroidota</taxon>
        <taxon>Cytophagia</taxon>
        <taxon>Cytophagales</taxon>
        <taxon>Cytophagaceae</taxon>
        <taxon>Spirosoma</taxon>
    </lineage>
</organism>
<keyword evidence="9" id="KW-1185">Reference proteome</keyword>
<evidence type="ECO:0000259" key="6">
    <source>
        <dbReference type="PROSITE" id="PS50043"/>
    </source>
</evidence>
<evidence type="ECO:0000256" key="1">
    <source>
        <dbReference type="ARBA" id="ARBA00022553"/>
    </source>
</evidence>
<dbReference type="PANTHER" id="PTHR43214">
    <property type="entry name" value="TWO-COMPONENT RESPONSE REGULATOR"/>
    <property type="match status" value="1"/>
</dbReference>
<dbReference type="SUPFAM" id="SSF46894">
    <property type="entry name" value="C-terminal effector domain of the bipartite response regulators"/>
    <property type="match status" value="1"/>
</dbReference>
<dbReference type="Pfam" id="PF00196">
    <property type="entry name" value="GerE"/>
    <property type="match status" value="1"/>
</dbReference>
<dbReference type="AlphaFoldDB" id="A0A6L9L837"/>
<evidence type="ECO:0000259" key="7">
    <source>
        <dbReference type="PROSITE" id="PS50110"/>
    </source>
</evidence>
<feature type="domain" description="Response regulatory" evidence="7">
    <location>
        <begin position="6"/>
        <end position="122"/>
    </location>
</feature>
<comment type="caution">
    <text evidence="8">The sequence shown here is derived from an EMBL/GenBank/DDBJ whole genome shotgun (WGS) entry which is preliminary data.</text>
</comment>
<dbReference type="PROSITE" id="PS00622">
    <property type="entry name" value="HTH_LUXR_1"/>
    <property type="match status" value="1"/>
</dbReference>
<evidence type="ECO:0000313" key="8">
    <source>
        <dbReference type="EMBL" id="NDU96560.1"/>
    </source>
</evidence>
<dbReference type="GO" id="GO:0003677">
    <property type="term" value="F:DNA binding"/>
    <property type="evidence" value="ECO:0007669"/>
    <property type="project" value="UniProtKB-KW"/>
</dbReference>
<evidence type="ECO:0000256" key="5">
    <source>
        <dbReference type="PROSITE-ProRule" id="PRU00169"/>
    </source>
</evidence>
<reference evidence="8 9" key="1">
    <citation type="submission" date="2020-02" db="EMBL/GenBank/DDBJ databases">
        <title>Draft genome sequence of two Spirosoma agri KCTC 52727 and Spirosoma terrae KCTC 52035.</title>
        <authorList>
            <person name="Rojas J."/>
            <person name="Ambika Manirajan B."/>
            <person name="Suarez C."/>
            <person name="Ratering S."/>
            <person name="Schnell S."/>
        </authorList>
    </citation>
    <scope>NUCLEOTIDE SEQUENCE [LARGE SCALE GENOMIC DNA]</scope>
    <source>
        <strain evidence="8 9">KCTC 52035</strain>
    </source>
</reference>
<protein>
    <submittedName>
        <fullName evidence="8">Response regulator transcription factor</fullName>
    </submittedName>
</protein>
<accession>A0A6L9L837</accession>
<dbReference type="Pfam" id="PF00072">
    <property type="entry name" value="Response_reg"/>
    <property type="match status" value="1"/>
</dbReference>
<dbReference type="SMART" id="SM00448">
    <property type="entry name" value="REC"/>
    <property type="match status" value="1"/>
</dbReference>
<dbReference type="PRINTS" id="PR00038">
    <property type="entry name" value="HTHLUXR"/>
</dbReference>
<evidence type="ECO:0000256" key="4">
    <source>
        <dbReference type="ARBA" id="ARBA00023163"/>
    </source>
</evidence>
<gene>
    <name evidence="8" type="ORF">GK108_16890</name>
</gene>
<dbReference type="InterPro" id="IPR011006">
    <property type="entry name" value="CheY-like_superfamily"/>
</dbReference>
<dbReference type="SMART" id="SM00421">
    <property type="entry name" value="HTH_LUXR"/>
    <property type="match status" value="1"/>
</dbReference>
<dbReference type="GO" id="GO:0006355">
    <property type="term" value="P:regulation of DNA-templated transcription"/>
    <property type="evidence" value="ECO:0007669"/>
    <property type="project" value="InterPro"/>
</dbReference>
<evidence type="ECO:0000256" key="2">
    <source>
        <dbReference type="ARBA" id="ARBA00023015"/>
    </source>
</evidence>
<evidence type="ECO:0000256" key="3">
    <source>
        <dbReference type="ARBA" id="ARBA00023125"/>
    </source>
</evidence>
<evidence type="ECO:0000313" key="9">
    <source>
        <dbReference type="Proteomes" id="UP000474175"/>
    </source>
</evidence>
<dbReference type="SUPFAM" id="SSF52172">
    <property type="entry name" value="CheY-like"/>
    <property type="match status" value="1"/>
</dbReference>
<feature type="domain" description="HTH luxR-type" evidence="6">
    <location>
        <begin position="145"/>
        <end position="210"/>
    </location>
</feature>
<dbReference type="InterPro" id="IPR039420">
    <property type="entry name" value="WalR-like"/>
</dbReference>
<dbReference type="Proteomes" id="UP000474175">
    <property type="component" value="Unassembled WGS sequence"/>
</dbReference>
<keyword evidence="3" id="KW-0238">DNA-binding</keyword>
<dbReference type="InterPro" id="IPR016032">
    <property type="entry name" value="Sig_transdc_resp-reg_C-effctor"/>
</dbReference>
<dbReference type="RefSeq" id="WP_163950932.1">
    <property type="nucleotide sequence ID" value="NZ_JAAFZH010000007.1"/>
</dbReference>
<dbReference type="EMBL" id="JAAFZH010000007">
    <property type="protein sequence ID" value="NDU96560.1"/>
    <property type="molecule type" value="Genomic_DNA"/>
</dbReference>
<proteinExistence type="predicted"/>
<dbReference type="CDD" id="cd17535">
    <property type="entry name" value="REC_NarL-like"/>
    <property type="match status" value="1"/>
</dbReference>
<dbReference type="InterPro" id="IPR058245">
    <property type="entry name" value="NreC/VraR/RcsB-like_REC"/>
</dbReference>
<dbReference type="InterPro" id="IPR001789">
    <property type="entry name" value="Sig_transdc_resp-reg_receiver"/>
</dbReference>
<dbReference type="InterPro" id="IPR000792">
    <property type="entry name" value="Tscrpt_reg_LuxR_C"/>
</dbReference>
<keyword evidence="1 5" id="KW-0597">Phosphoprotein</keyword>
<name>A0A6L9L837_9BACT</name>
<dbReference type="Gene3D" id="3.40.50.2300">
    <property type="match status" value="1"/>
</dbReference>
<dbReference type="PANTHER" id="PTHR43214:SF41">
    <property type="entry name" value="NITRATE_NITRITE RESPONSE REGULATOR PROTEIN NARP"/>
    <property type="match status" value="1"/>
</dbReference>
<dbReference type="CDD" id="cd06170">
    <property type="entry name" value="LuxR_C_like"/>
    <property type="match status" value="1"/>
</dbReference>
<feature type="modified residue" description="4-aspartylphosphate" evidence="5">
    <location>
        <position position="57"/>
    </location>
</feature>
<dbReference type="PROSITE" id="PS50110">
    <property type="entry name" value="RESPONSE_REGULATORY"/>
    <property type="match status" value="1"/>
</dbReference>
<keyword evidence="2" id="KW-0805">Transcription regulation</keyword>
<keyword evidence="4" id="KW-0804">Transcription</keyword>